<dbReference type="PANTHER" id="PTHR48207">
    <property type="entry name" value="SUCCINATE--HYDROXYMETHYLGLUTARATE COA-TRANSFERASE"/>
    <property type="match status" value="1"/>
</dbReference>
<gene>
    <name evidence="2" type="primary">smtA</name>
    <name evidence="2" type="ORF">Mlute_02104</name>
</gene>
<dbReference type="InterPro" id="IPR044855">
    <property type="entry name" value="CoA-Trfase_III_dom3_sf"/>
</dbReference>
<dbReference type="RefSeq" id="WP_119360654.1">
    <property type="nucleotide sequence ID" value="NZ_QWKZ01000074.1"/>
</dbReference>
<dbReference type="GO" id="GO:0008410">
    <property type="term" value="F:CoA-transferase activity"/>
    <property type="evidence" value="ECO:0007669"/>
    <property type="project" value="TreeGrafter"/>
</dbReference>
<keyword evidence="1 2" id="KW-0808">Transferase</keyword>
<protein>
    <submittedName>
        <fullName evidence="2">Succinyl-CoA--L-malate CoA-transferase alpha subunit</fullName>
        <ecNumber evidence="2">2.8.3.22</ecNumber>
    </submittedName>
</protein>
<evidence type="ECO:0000256" key="1">
    <source>
        <dbReference type="ARBA" id="ARBA00022679"/>
    </source>
</evidence>
<name>A0A399EIF2_9DEIN</name>
<evidence type="ECO:0000313" key="2">
    <source>
        <dbReference type="EMBL" id="RIH83738.1"/>
    </source>
</evidence>
<organism evidence="2 3">
    <name type="scientific">Meiothermus luteus</name>
    <dbReference type="NCBI Taxonomy" id="2026184"/>
    <lineage>
        <taxon>Bacteria</taxon>
        <taxon>Thermotogati</taxon>
        <taxon>Deinococcota</taxon>
        <taxon>Deinococci</taxon>
        <taxon>Thermales</taxon>
        <taxon>Thermaceae</taxon>
        <taxon>Meiothermus</taxon>
    </lineage>
</organism>
<dbReference type="Proteomes" id="UP000265800">
    <property type="component" value="Unassembled WGS sequence"/>
</dbReference>
<dbReference type="EMBL" id="QWKZ01000074">
    <property type="protein sequence ID" value="RIH83738.1"/>
    <property type="molecule type" value="Genomic_DNA"/>
</dbReference>
<comment type="caution">
    <text evidence="2">The sequence shown here is derived from an EMBL/GenBank/DDBJ whole genome shotgun (WGS) entry which is preliminary data.</text>
</comment>
<dbReference type="InterPro" id="IPR003673">
    <property type="entry name" value="CoA-Trfase_fam_III"/>
</dbReference>
<dbReference type="EC" id="2.8.3.22" evidence="2"/>
<dbReference type="InterPro" id="IPR050483">
    <property type="entry name" value="CoA-transferase_III_domain"/>
</dbReference>
<reference evidence="2 3" key="1">
    <citation type="submission" date="2018-08" db="EMBL/GenBank/DDBJ databases">
        <title>Meiothermus luteus KCTC 52599 genome sequencing project.</title>
        <authorList>
            <person name="Da Costa M.S."/>
            <person name="Albuquerque L."/>
            <person name="Raposo P."/>
            <person name="Froufe H.J.C."/>
            <person name="Barroso C.S."/>
            <person name="Egas C."/>
        </authorList>
    </citation>
    <scope>NUCLEOTIDE SEQUENCE [LARGE SCALE GENOMIC DNA]</scope>
    <source>
        <strain evidence="2 3">KCTC 52599</strain>
    </source>
</reference>
<keyword evidence="3" id="KW-1185">Reference proteome</keyword>
<dbReference type="OrthoDB" id="9797653at2"/>
<dbReference type="Pfam" id="PF02515">
    <property type="entry name" value="CoA_transf_3"/>
    <property type="match status" value="1"/>
</dbReference>
<dbReference type="Gene3D" id="3.40.50.10540">
    <property type="entry name" value="Crotonobetainyl-coa:carnitine coa-transferase, domain 1"/>
    <property type="match status" value="1"/>
</dbReference>
<dbReference type="SUPFAM" id="SSF89796">
    <property type="entry name" value="CoA-transferase family III (CaiB/BaiF)"/>
    <property type="match status" value="1"/>
</dbReference>
<proteinExistence type="predicted"/>
<dbReference type="InterPro" id="IPR023606">
    <property type="entry name" value="CoA-Trfase_III_dom_1_sf"/>
</dbReference>
<sequence length="381" mass="40890">MGALDGVRVLELGSFIAGPFAGQLLADHGAEVIKVEPPEGDAMRRWGVQLKEGESLWWPVIGRNKKSVVLDLRTERGRRLARELALRVDVLLENFRPGVLERLGLEPEALMAENPRLIVARVSGFGQSGPYRDRAGFGSVAEAMGGLRYLTGFPDRPPPRVGLSIGDTLAGLFTAFGILAALRAREQTGQGQIVDVGLTDAVVAVLESVLTEYSALGVVRERTGNILPGVAPSNLYPTQEGRYIQIGANADGPFARLCQAMGRPELAQDPRFATHLARGAHQTLLDEIIAGWTRTLSLEELDRLLAEHGVPAGPVNSAREVAQDPHFRERGTLLEVETPLGRLVMQGVVPKLSATPGGIAWAGPPLGAHTESVLRAFGLEN</sequence>
<dbReference type="AlphaFoldDB" id="A0A399EIF2"/>
<evidence type="ECO:0000313" key="3">
    <source>
        <dbReference type="Proteomes" id="UP000265800"/>
    </source>
</evidence>
<dbReference type="PANTHER" id="PTHR48207:SF3">
    <property type="entry name" value="SUCCINATE--HYDROXYMETHYLGLUTARATE COA-TRANSFERASE"/>
    <property type="match status" value="1"/>
</dbReference>
<accession>A0A399EIF2</accession>
<dbReference type="Gene3D" id="3.30.1540.10">
    <property type="entry name" value="formyl-coa transferase, domain 3"/>
    <property type="match status" value="1"/>
</dbReference>